<feature type="compositionally biased region" description="Low complexity" evidence="7">
    <location>
        <begin position="411"/>
        <end position="425"/>
    </location>
</feature>
<evidence type="ECO:0000256" key="5">
    <source>
        <dbReference type="ARBA" id="ARBA00023065"/>
    </source>
</evidence>
<evidence type="ECO:0000256" key="6">
    <source>
        <dbReference type="ARBA" id="ARBA00023136"/>
    </source>
</evidence>
<feature type="domain" description="Sodium/calcium exchanger membrane region" evidence="9">
    <location>
        <begin position="456"/>
        <end position="598"/>
    </location>
</feature>
<dbReference type="Gene3D" id="1.20.1420.30">
    <property type="entry name" value="NCX, central ion-binding region"/>
    <property type="match status" value="2"/>
</dbReference>
<keyword evidence="2" id="KW-0813">Transport</keyword>
<sequence length="604" mass="63333">MAGEMGGNGGVRTGTIDMESMPALQPVQTPWRYFVHTTRCVLLGSRLNVLMLLTPVAAMASSMQWNQGLAFLLALLAIAPFAERLGYVTEQLAMHTNDTLGGLLNATFGNATEVIISLFALLKGRPSDPENTSPELYQRLVQVSLLGSVLSNLLLVLGSALLVGGLRYPSQNFNRMGSSVSTALLLLAAGACAMPWILESSGAVPETAVLPLSRFLSLLLVAQYCFFLNFQLRTHRHLYEADPALAAAVAAGGAPAVAAAAAAAALLDPTGELSELSSQRRREGFQIVRTNSIHIDSPGAMRDAGDRLRNARLQALPGAVQSELFKRRHTIAEPSALESGVPSSPSVSIGISGSASAGPSSAFAASPGPGPEMGVANGDVSIDLTTASERMKKSRGSREVFPGDNLEHPSAHAGAGPAATHMGPGSPDSIAGIPLNVVDDDDDDDEDELVLGFWVAIIWLAIISLVISVLSEYLVTAIKGAASVWNLSSEFMGAILIPVVGNAAEHASAIMFAYKNKMDIALGVALGSATQIAVSVLPFCVLLGWALGTPLTLQFEPFEVLALTISILTVGVIVRDGASHWLYGTVLVTAYAMISIAFVFYTSE</sequence>
<evidence type="ECO:0000256" key="8">
    <source>
        <dbReference type="SAM" id="Phobius"/>
    </source>
</evidence>
<keyword evidence="11" id="KW-1185">Reference proteome</keyword>
<evidence type="ECO:0000256" key="2">
    <source>
        <dbReference type="ARBA" id="ARBA00022448"/>
    </source>
</evidence>
<dbReference type="PANTHER" id="PTHR31503:SF22">
    <property type="entry name" value="VACUOLAR CALCIUM ION TRANSPORTER"/>
    <property type="match status" value="1"/>
</dbReference>
<dbReference type="GO" id="GO:0012505">
    <property type="term" value="C:endomembrane system"/>
    <property type="evidence" value="ECO:0007669"/>
    <property type="project" value="UniProtKB-SubCell"/>
</dbReference>
<evidence type="ECO:0000256" key="1">
    <source>
        <dbReference type="ARBA" id="ARBA00004127"/>
    </source>
</evidence>
<feature type="transmembrane region" description="Helical" evidence="8">
    <location>
        <begin position="40"/>
        <end position="59"/>
    </location>
</feature>
<keyword evidence="3 8" id="KW-0812">Transmembrane</keyword>
<evidence type="ECO:0000313" key="10">
    <source>
        <dbReference type="EMBL" id="GBG32851.1"/>
    </source>
</evidence>
<dbReference type="InterPro" id="IPR004837">
    <property type="entry name" value="NaCa_Exmemb"/>
</dbReference>
<dbReference type="InterPro" id="IPR004713">
    <property type="entry name" value="CaH_exchang"/>
</dbReference>
<dbReference type="GO" id="GO:0015369">
    <property type="term" value="F:calcium:proton antiporter activity"/>
    <property type="evidence" value="ECO:0007669"/>
    <property type="project" value="TreeGrafter"/>
</dbReference>
<feature type="compositionally biased region" description="Low complexity" evidence="7">
    <location>
        <begin position="339"/>
        <end position="367"/>
    </location>
</feature>
<evidence type="ECO:0000313" key="11">
    <source>
        <dbReference type="Proteomes" id="UP000241890"/>
    </source>
</evidence>
<feature type="transmembrane region" description="Helical" evidence="8">
    <location>
        <begin position="581"/>
        <end position="601"/>
    </location>
</feature>
<dbReference type="OrthoDB" id="1699231at2759"/>
<comment type="caution">
    <text evidence="10">The sequence shown here is derived from an EMBL/GenBank/DDBJ whole genome shotgun (WGS) entry which is preliminary data.</text>
</comment>
<keyword evidence="4 8" id="KW-1133">Transmembrane helix</keyword>
<feature type="transmembrane region" description="Helical" evidence="8">
    <location>
        <begin position="491"/>
        <end position="514"/>
    </location>
</feature>
<feature type="transmembrane region" description="Helical" evidence="8">
    <location>
        <begin position="178"/>
        <end position="198"/>
    </location>
</feature>
<keyword evidence="5" id="KW-0406">Ion transport</keyword>
<gene>
    <name evidence="10" type="ORF">FCC1311_090762</name>
</gene>
<protein>
    <submittedName>
        <fullName evidence="10">Vacuolar cation/proton exchanger 3</fullName>
    </submittedName>
</protein>
<dbReference type="GO" id="GO:0005774">
    <property type="term" value="C:vacuolar membrane"/>
    <property type="evidence" value="ECO:0007669"/>
    <property type="project" value="UniProtKB-ARBA"/>
</dbReference>
<dbReference type="AlphaFoldDB" id="A0A2R5GWR5"/>
<dbReference type="Pfam" id="PF01699">
    <property type="entry name" value="Na_Ca_ex"/>
    <property type="match status" value="2"/>
</dbReference>
<feature type="transmembrane region" description="Helical" evidence="8">
    <location>
        <begin position="103"/>
        <end position="122"/>
    </location>
</feature>
<comment type="subcellular location">
    <subcellularLocation>
        <location evidence="1">Endomembrane system</location>
        <topology evidence="1">Multi-pass membrane protein</topology>
    </subcellularLocation>
</comment>
<feature type="transmembrane region" description="Helical" evidence="8">
    <location>
        <begin position="65"/>
        <end position="82"/>
    </location>
</feature>
<feature type="transmembrane region" description="Helical" evidence="8">
    <location>
        <begin position="520"/>
        <end position="546"/>
    </location>
</feature>
<name>A0A2R5GWR5_9STRA</name>
<dbReference type="InterPro" id="IPR044880">
    <property type="entry name" value="NCX_ion-bd_dom_sf"/>
</dbReference>
<feature type="domain" description="Sodium/calcium exchanger membrane region" evidence="9">
    <location>
        <begin position="69"/>
        <end position="232"/>
    </location>
</feature>
<feature type="transmembrane region" description="Helical" evidence="8">
    <location>
        <begin position="142"/>
        <end position="166"/>
    </location>
</feature>
<dbReference type="Proteomes" id="UP000241890">
    <property type="component" value="Unassembled WGS sequence"/>
</dbReference>
<evidence type="ECO:0000256" key="3">
    <source>
        <dbReference type="ARBA" id="ARBA00022692"/>
    </source>
</evidence>
<feature type="region of interest" description="Disordered" evidence="7">
    <location>
        <begin position="335"/>
        <end position="425"/>
    </location>
</feature>
<dbReference type="InParanoid" id="A0A2R5GWR5"/>
<feature type="transmembrane region" description="Helical" evidence="8">
    <location>
        <begin position="449"/>
        <end position="470"/>
    </location>
</feature>
<organism evidence="10 11">
    <name type="scientific">Hondaea fermentalgiana</name>
    <dbReference type="NCBI Taxonomy" id="2315210"/>
    <lineage>
        <taxon>Eukaryota</taxon>
        <taxon>Sar</taxon>
        <taxon>Stramenopiles</taxon>
        <taxon>Bigyra</taxon>
        <taxon>Labyrinthulomycetes</taxon>
        <taxon>Thraustochytrida</taxon>
        <taxon>Thraustochytriidae</taxon>
        <taxon>Hondaea</taxon>
    </lineage>
</organism>
<dbReference type="GO" id="GO:0006874">
    <property type="term" value="P:intracellular calcium ion homeostasis"/>
    <property type="evidence" value="ECO:0007669"/>
    <property type="project" value="TreeGrafter"/>
</dbReference>
<feature type="transmembrane region" description="Helical" evidence="8">
    <location>
        <begin position="558"/>
        <end position="575"/>
    </location>
</feature>
<feature type="transmembrane region" description="Helical" evidence="8">
    <location>
        <begin position="210"/>
        <end position="232"/>
    </location>
</feature>
<dbReference type="PANTHER" id="PTHR31503">
    <property type="entry name" value="VACUOLAR CALCIUM ION TRANSPORTER"/>
    <property type="match status" value="1"/>
</dbReference>
<dbReference type="EMBL" id="BEYU01000133">
    <property type="protein sequence ID" value="GBG32851.1"/>
    <property type="molecule type" value="Genomic_DNA"/>
</dbReference>
<proteinExistence type="predicted"/>
<keyword evidence="6 8" id="KW-0472">Membrane</keyword>
<evidence type="ECO:0000259" key="9">
    <source>
        <dbReference type="Pfam" id="PF01699"/>
    </source>
</evidence>
<reference evidence="10 11" key="1">
    <citation type="submission" date="2017-12" db="EMBL/GenBank/DDBJ databases">
        <title>Sequencing, de novo assembly and annotation of complete genome of a new Thraustochytrid species, strain FCC1311.</title>
        <authorList>
            <person name="Sedici K."/>
            <person name="Godart F."/>
            <person name="Aiese Cigliano R."/>
            <person name="Sanseverino W."/>
            <person name="Barakat M."/>
            <person name="Ortet P."/>
            <person name="Marechal E."/>
            <person name="Cagnac O."/>
            <person name="Amato A."/>
        </authorList>
    </citation>
    <scope>NUCLEOTIDE SEQUENCE [LARGE SCALE GENOMIC DNA]</scope>
</reference>
<accession>A0A2R5GWR5</accession>
<evidence type="ECO:0000256" key="7">
    <source>
        <dbReference type="SAM" id="MobiDB-lite"/>
    </source>
</evidence>
<evidence type="ECO:0000256" key="4">
    <source>
        <dbReference type="ARBA" id="ARBA00022989"/>
    </source>
</evidence>